<dbReference type="AlphaFoldDB" id="A0A4R6RCG1"/>
<organism evidence="3 4">
    <name type="scientific">Oharaeibacter diazotrophicus</name>
    <dbReference type="NCBI Taxonomy" id="1920512"/>
    <lineage>
        <taxon>Bacteria</taxon>
        <taxon>Pseudomonadati</taxon>
        <taxon>Pseudomonadota</taxon>
        <taxon>Alphaproteobacteria</taxon>
        <taxon>Hyphomicrobiales</taxon>
        <taxon>Pleomorphomonadaceae</taxon>
        <taxon>Oharaeibacter</taxon>
    </lineage>
</organism>
<feature type="transmembrane region" description="Helical" evidence="2">
    <location>
        <begin position="62"/>
        <end position="80"/>
    </location>
</feature>
<dbReference type="InterPro" id="IPR032820">
    <property type="entry name" value="ATPase_put"/>
</dbReference>
<protein>
    <submittedName>
        <fullName evidence="3">ATP synthase protein I</fullName>
    </submittedName>
</protein>
<feature type="transmembrane region" description="Helical" evidence="2">
    <location>
        <begin position="92"/>
        <end position="114"/>
    </location>
</feature>
<dbReference type="Pfam" id="PF09527">
    <property type="entry name" value="ATPase_gene1"/>
    <property type="match status" value="1"/>
</dbReference>
<evidence type="ECO:0000313" key="3">
    <source>
        <dbReference type="EMBL" id="TDP83366.1"/>
    </source>
</evidence>
<evidence type="ECO:0000313" key="4">
    <source>
        <dbReference type="Proteomes" id="UP000294547"/>
    </source>
</evidence>
<gene>
    <name evidence="3" type="ORF">EDD54_3328</name>
</gene>
<sequence>MSADDDRKRVVSQGEGAPEGARSDPRLAELRQKLDAEKRKEAERTAPARGGAVSGLAEAWKMGTEFVAGVIVGFVIGYTIDRVFGTTPWGMIVFLLLGFAAGTLNVMRAAGLVAERFPPPGRKSGGDES</sequence>
<dbReference type="EMBL" id="SNXY01000009">
    <property type="protein sequence ID" value="TDP83366.1"/>
    <property type="molecule type" value="Genomic_DNA"/>
</dbReference>
<name>A0A4R6RCG1_9HYPH</name>
<keyword evidence="4" id="KW-1185">Reference proteome</keyword>
<evidence type="ECO:0000256" key="1">
    <source>
        <dbReference type="SAM" id="MobiDB-lite"/>
    </source>
</evidence>
<keyword evidence="2" id="KW-0812">Transmembrane</keyword>
<dbReference type="RefSeq" id="WP_126538258.1">
    <property type="nucleotide sequence ID" value="NZ_BSPM01000009.1"/>
</dbReference>
<dbReference type="OrthoDB" id="15401at2"/>
<reference evidence="3 4" key="1">
    <citation type="submission" date="2019-03" db="EMBL/GenBank/DDBJ databases">
        <title>Genomic Encyclopedia of Type Strains, Phase IV (KMG-IV): sequencing the most valuable type-strain genomes for metagenomic binning, comparative biology and taxonomic classification.</title>
        <authorList>
            <person name="Goeker M."/>
        </authorList>
    </citation>
    <scope>NUCLEOTIDE SEQUENCE [LARGE SCALE GENOMIC DNA]</scope>
    <source>
        <strain evidence="3 4">DSM 102969</strain>
    </source>
</reference>
<dbReference type="Proteomes" id="UP000294547">
    <property type="component" value="Unassembled WGS sequence"/>
</dbReference>
<keyword evidence="2" id="KW-0472">Membrane</keyword>
<feature type="region of interest" description="Disordered" evidence="1">
    <location>
        <begin position="1"/>
        <end position="52"/>
    </location>
</feature>
<feature type="compositionally biased region" description="Basic and acidic residues" evidence="1">
    <location>
        <begin position="21"/>
        <end position="46"/>
    </location>
</feature>
<comment type="caution">
    <text evidence="3">The sequence shown here is derived from an EMBL/GenBank/DDBJ whole genome shotgun (WGS) entry which is preliminary data.</text>
</comment>
<accession>A0A4R6RCG1</accession>
<proteinExistence type="predicted"/>
<evidence type="ECO:0000256" key="2">
    <source>
        <dbReference type="SAM" id="Phobius"/>
    </source>
</evidence>
<keyword evidence="2" id="KW-1133">Transmembrane helix</keyword>